<feature type="compositionally biased region" description="Basic and acidic residues" evidence="8">
    <location>
        <begin position="313"/>
        <end position="327"/>
    </location>
</feature>
<comment type="similarity">
    <text evidence="2">Belongs to the REXO1/REXO3 family.</text>
</comment>
<dbReference type="SMART" id="SM00479">
    <property type="entry name" value="EXOIII"/>
    <property type="match status" value="1"/>
</dbReference>
<evidence type="ECO:0000256" key="5">
    <source>
        <dbReference type="ARBA" id="ARBA00022839"/>
    </source>
</evidence>
<evidence type="ECO:0000256" key="6">
    <source>
        <dbReference type="ARBA" id="ARBA00023242"/>
    </source>
</evidence>
<dbReference type="InParanoid" id="A0A7E5W732"/>
<feature type="region of interest" description="Disordered" evidence="8">
    <location>
        <begin position="729"/>
        <end position="749"/>
    </location>
</feature>
<feature type="region of interest" description="Disordered" evidence="8">
    <location>
        <begin position="504"/>
        <end position="535"/>
    </location>
</feature>
<evidence type="ECO:0000256" key="7">
    <source>
        <dbReference type="PROSITE-ProRule" id="PRU00723"/>
    </source>
</evidence>
<keyword evidence="7" id="KW-0862">Zinc</keyword>
<protein>
    <submittedName>
        <fullName evidence="11">RNA exonuclease 1 homolog</fullName>
    </submittedName>
</protein>
<feature type="compositionally biased region" description="Basic residues" evidence="8">
    <location>
        <begin position="356"/>
        <end position="365"/>
    </location>
</feature>
<feature type="compositionally biased region" description="Basic and acidic residues" evidence="8">
    <location>
        <begin position="342"/>
        <end position="355"/>
    </location>
</feature>
<feature type="region of interest" description="Disordered" evidence="8">
    <location>
        <begin position="159"/>
        <end position="470"/>
    </location>
</feature>
<feature type="domain" description="C3H1-type" evidence="9">
    <location>
        <begin position="7"/>
        <end position="33"/>
    </location>
</feature>
<dbReference type="GeneID" id="113499688"/>
<dbReference type="InterPro" id="IPR013520">
    <property type="entry name" value="Ribonucl_H"/>
</dbReference>
<feature type="compositionally biased region" description="Basic residues" evidence="8">
    <location>
        <begin position="411"/>
        <end position="430"/>
    </location>
</feature>
<feature type="compositionally biased region" description="Basic and acidic residues" evidence="8">
    <location>
        <begin position="366"/>
        <end position="378"/>
    </location>
</feature>
<dbReference type="GO" id="GO:0003676">
    <property type="term" value="F:nucleic acid binding"/>
    <property type="evidence" value="ECO:0007669"/>
    <property type="project" value="InterPro"/>
</dbReference>
<keyword evidence="6" id="KW-0539">Nucleus</keyword>
<dbReference type="PANTHER" id="PTHR12801:SF115">
    <property type="entry name" value="FI18136P1-RELATED"/>
    <property type="match status" value="1"/>
</dbReference>
<reference evidence="11" key="1">
    <citation type="submission" date="2025-08" db="UniProtKB">
        <authorList>
            <consortium name="RefSeq"/>
        </authorList>
    </citation>
    <scope>IDENTIFICATION</scope>
</reference>
<dbReference type="Gene3D" id="3.30.420.10">
    <property type="entry name" value="Ribonuclease H-like superfamily/Ribonuclease H"/>
    <property type="match status" value="1"/>
</dbReference>
<dbReference type="Proteomes" id="UP000322000">
    <property type="component" value="Chromosome 12"/>
</dbReference>
<dbReference type="Pfam" id="PF15870">
    <property type="entry name" value="EloA-BP1"/>
    <property type="match status" value="1"/>
</dbReference>
<accession>A0A7E5W732</accession>
<evidence type="ECO:0000313" key="11">
    <source>
        <dbReference type="RefSeq" id="XP_026736041.1"/>
    </source>
</evidence>
<dbReference type="GO" id="GO:0004527">
    <property type="term" value="F:exonuclease activity"/>
    <property type="evidence" value="ECO:0007669"/>
    <property type="project" value="UniProtKB-KW"/>
</dbReference>
<dbReference type="GO" id="GO:0005634">
    <property type="term" value="C:nucleus"/>
    <property type="evidence" value="ECO:0007669"/>
    <property type="project" value="UniProtKB-SubCell"/>
</dbReference>
<feature type="compositionally biased region" description="Polar residues" evidence="8">
    <location>
        <begin position="191"/>
        <end position="205"/>
    </location>
</feature>
<comment type="subcellular location">
    <subcellularLocation>
        <location evidence="1">Nucleus</location>
    </subcellularLocation>
</comment>
<feature type="compositionally biased region" description="Acidic residues" evidence="8">
    <location>
        <begin position="273"/>
        <end position="289"/>
    </location>
</feature>
<evidence type="ECO:0000313" key="10">
    <source>
        <dbReference type="Proteomes" id="UP000322000"/>
    </source>
</evidence>
<evidence type="ECO:0000259" key="9">
    <source>
        <dbReference type="PROSITE" id="PS50103"/>
    </source>
</evidence>
<evidence type="ECO:0000256" key="2">
    <source>
        <dbReference type="ARBA" id="ARBA00006357"/>
    </source>
</evidence>
<evidence type="ECO:0000256" key="8">
    <source>
        <dbReference type="SAM" id="MobiDB-lite"/>
    </source>
</evidence>
<dbReference type="InterPro" id="IPR031736">
    <property type="entry name" value="REXO1-like_dom"/>
</dbReference>
<dbReference type="GO" id="GO:0008270">
    <property type="term" value="F:zinc ion binding"/>
    <property type="evidence" value="ECO:0007669"/>
    <property type="project" value="UniProtKB-KW"/>
</dbReference>
<gene>
    <name evidence="11" type="primary">LOC113499688</name>
</gene>
<dbReference type="PROSITE" id="PS50103">
    <property type="entry name" value="ZF_C3H1"/>
    <property type="match status" value="1"/>
</dbReference>
<dbReference type="OrthoDB" id="16516at2759"/>
<proteinExistence type="inferred from homology"/>
<evidence type="ECO:0000256" key="3">
    <source>
        <dbReference type="ARBA" id="ARBA00022722"/>
    </source>
</evidence>
<evidence type="ECO:0000256" key="1">
    <source>
        <dbReference type="ARBA" id="ARBA00004123"/>
    </source>
</evidence>
<feature type="compositionally biased region" description="Polar residues" evidence="8">
    <location>
        <begin position="729"/>
        <end position="740"/>
    </location>
</feature>
<dbReference type="CDD" id="cd06145">
    <property type="entry name" value="REX1_like"/>
    <property type="match status" value="1"/>
</dbReference>
<keyword evidence="3" id="KW-0540">Nuclease</keyword>
<dbReference type="SUPFAM" id="SSF53098">
    <property type="entry name" value="Ribonuclease H-like"/>
    <property type="match status" value="1"/>
</dbReference>
<feature type="zinc finger region" description="C3H1-type" evidence="7">
    <location>
        <begin position="7"/>
        <end position="33"/>
    </location>
</feature>
<keyword evidence="10" id="KW-1185">Reference proteome</keyword>
<feature type="compositionally biased region" description="Acidic residues" evidence="8">
    <location>
        <begin position="459"/>
        <end position="470"/>
    </location>
</feature>
<name>A0A7E5W732_TRINI</name>
<dbReference type="KEGG" id="tnl:113499688"/>
<keyword evidence="7" id="KW-0863">Zinc-finger</keyword>
<feature type="compositionally biased region" description="Basic and acidic residues" evidence="8">
    <location>
        <begin position="290"/>
        <end position="306"/>
    </location>
</feature>
<feature type="region of interest" description="Disordered" evidence="8">
    <location>
        <begin position="105"/>
        <end position="147"/>
    </location>
</feature>
<sequence>MLPSTGYFKGINCPFYDNGLCERPYCHFRHVKKDTQSTPNEGIESGAILQKLVSAAVQKVLQQKDGTGVATAPQLDNAVNAVQSVGKATYNPTPIAELNKINNVDTEESNEEGNEQRKRHIPVPYTPRKPTGFAIQRPIDTNGSSKPFIYIPPPVKYTPGSTENVQCDKYTPTGSTVSTEKYLPGSESELQEYNPNEGSNNSSKHNYVPSDKNTSKKKILEYKPTKVSSKSETPAVTYQPTPRSLAPCFSSDEDEPDSKKLKLSSDLNGFDDLGPEFDILDQILDEEKSDQDKVRKPSSDEVKKDNSISNNNDNKKLEHKSSSDKNHNSKSHHSSSHKKDKSKSSDRSKHEDKTKHSDHKSKHKSSSREKERDKDKHSSEKRKHSSSKSSDHSSKHSKHSSSSKDSEKRSSSTKHKSKSKDRSDHKKSHKSSKDSKDRKENRHDESDHMSDNDAHVAEDELMDEEFDMEPDEDTIALECKKIFDEYVHIEKPKVIEDAAKIEDTNEEESIPGKKRISRASDKVVKPTPKPPLKPDFKVSAAQAMAQRLAKVREYHNAKNASNLLNNENVPSKPTIAPPSTGISKVRIAHVPYASTLMNAKKVMPPSQVTTKSEPSTSTTITQTVKKGSQRVAHVPNEKFIDRPGVLEPLGSKIAANIRSMYLNMMIDECLKMYLSAHDAYARAQHEELTTSKKCSTVQIYKNSAVLAVSRLRKELLECKGVKKSSSDCQTLQRMPGTTSGKPMGSWSIESKNRKNVDNSKEFVGAKLYNNIKKWILTEEQLKQNGFPRPHESGQKGRAIIHGQNRQKPPKGFFRTCCRCKKDYMVDKKGFPATKEECIYHPNNKYRVRGEARYQCCSQDGTSDGCCIAPSHVYEYVDFENLKGFVKTLPPETDMDDYGIYSLDCEMCYTTHGLDLTRVTVINSSCNVVYETLIRPLHPIIDYNTRYSGITEDQMVGVKTTLLEVQATLLTMFNSKTILIGHSLESDFKVLKLIHDTVIDTSVLYPHKMGPPYKRALRNLSSEYLKKIIQNSVDGHDSAEDATVCMELIHYKLREELKTR</sequence>
<dbReference type="InterPro" id="IPR012337">
    <property type="entry name" value="RNaseH-like_sf"/>
</dbReference>
<dbReference type="InterPro" id="IPR000571">
    <property type="entry name" value="Znf_CCCH"/>
</dbReference>
<keyword evidence="7" id="KW-0479">Metal-binding</keyword>
<dbReference type="AlphaFoldDB" id="A0A7E5W732"/>
<keyword evidence="4" id="KW-0378">Hydrolase</keyword>
<feature type="compositionally biased region" description="Basic residues" evidence="8">
    <location>
        <begin position="328"/>
        <end position="341"/>
    </location>
</feature>
<evidence type="ECO:0000256" key="4">
    <source>
        <dbReference type="ARBA" id="ARBA00022801"/>
    </source>
</evidence>
<dbReference type="InterPro" id="IPR047021">
    <property type="entry name" value="REXO1/3/4-like"/>
</dbReference>
<keyword evidence="5 11" id="KW-0269">Exonuclease</keyword>
<feature type="compositionally biased region" description="Basic and acidic residues" evidence="8">
    <location>
        <begin position="431"/>
        <end position="458"/>
    </location>
</feature>
<dbReference type="RefSeq" id="XP_026736041.1">
    <property type="nucleotide sequence ID" value="XM_026880240.1"/>
</dbReference>
<feature type="compositionally biased region" description="Polar residues" evidence="8">
    <location>
        <begin position="226"/>
        <end position="242"/>
    </location>
</feature>
<dbReference type="InterPro" id="IPR036397">
    <property type="entry name" value="RNaseH_sf"/>
</dbReference>
<dbReference type="PANTHER" id="PTHR12801">
    <property type="entry name" value="RNA EXONUCLEASE REXO1 / RECO3 FAMILY MEMBER-RELATED"/>
    <property type="match status" value="1"/>
</dbReference>
<dbReference type="InterPro" id="IPR034922">
    <property type="entry name" value="REX1-like_exo"/>
</dbReference>
<dbReference type="FunCoup" id="A0A7E5W732">
    <property type="interactions" value="1280"/>
</dbReference>
<dbReference type="FunFam" id="3.30.420.10:FF:000019">
    <property type="entry name" value="RNA exonuclease NEF-sp"/>
    <property type="match status" value="1"/>
</dbReference>
<organism evidence="10 11">
    <name type="scientific">Trichoplusia ni</name>
    <name type="common">Cabbage looper</name>
    <dbReference type="NCBI Taxonomy" id="7111"/>
    <lineage>
        <taxon>Eukaryota</taxon>
        <taxon>Metazoa</taxon>
        <taxon>Ecdysozoa</taxon>
        <taxon>Arthropoda</taxon>
        <taxon>Hexapoda</taxon>
        <taxon>Insecta</taxon>
        <taxon>Pterygota</taxon>
        <taxon>Neoptera</taxon>
        <taxon>Endopterygota</taxon>
        <taxon>Lepidoptera</taxon>
        <taxon>Glossata</taxon>
        <taxon>Ditrysia</taxon>
        <taxon>Noctuoidea</taxon>
        <taxon>Noctuidae</taxon>
        <taxon>Plusiinae</taxon>
        <taxon>Trichoplusia</taxon>
    </lineage>
</organism>